<dbReference type="EMBL" id="JAXQNO010000008">
    <property type="protein sequence ID" value="KAK4793020.1"/>
    <property type="molecule type" value="Genomic_DNA"/>
</dbReference>
<evidence type="ECO:0000313" key="3">
    <source>
        <dbReference type="Proteomes" id="UP001346149"/>
    </source>
</evidence>
<keyword evidence="1" id="KW-0812">Transmembrane</keyword>
<feature type="transmembrane region" description="Helical" evidence="1">
    <location>
        <begin position="55"/>
        <end position="74"/>
    </location>
</feature>
<keyword evidence="3" id="KW-1185">Reference proteome</keyword>
<accession>A0AAN7LV08</accession>
<organism evidence="2 3">
    <name type="scientific">Trapa natans</name>
    <name type="common">Water chestnut</name>
    <dbReference type="NCBI Taxonomy" id="22666"/>
    <lineage>
        <taxon>Eukaryota</taxon>
        <taxon>Viridiplantae</taxon>
        <taxon>Streptophyta</taxon>
        <taxon>Embryophyta</taxon>
        <taxon>Tracheophyta</taxon>
        <taxon>Spermatophyta</taxon>
        <taxon>Magnoliopsida</taxon>
        <taxon>eudicotyledons</taxon>
        <taxon>Gunneridae</taxon>
        <taxon>Pentapetalae</taxon>
        <taxon>rosids</taxon>
        <taxon>malvids</taxon>
        <taxon>Myrtales</taxon>
        <taxon>Lythraceae</taxon>
        <taxon>Trapa</taxon>
    </lineage>
</organism>
<evidence type="ECO:0000256" key="1">
    <source>
        <dbReference type="SAM" id="Phobius"/>
    </source>
</evidence>
<keyword evidence="1" id="KW-0472">Membrane</keyword>
<protein>
    <submittedName>
        <fullName evidence="2">Uncharacterized protein</fullName>
    </submittedName>
</protein>
<gene>
    <name evidence="2" type="ORF">SAY86_023455</name>
</gene>
<keyword evidence="1" id="KW-1133">Transmembrane helix</keyword>
<proteinExistence type="predicted"/>
<dbReference type="Proteomes" id="UP001346149">
    <property type="component" value="Unassembled WGS sequence"/>
</dbReference>
<sequence>MNRERRGDVGGMKGDYIRRCRMRGFLPRSRASTTGLIRYRKKGRMETKIFTEEEQVTGCCFVFCFCICFCPMVVDNMMMMTMARRHGSKLDNMYPCSPLYIKLFLLARRHGSSVRGKNSKTEEKRLLATISISIKTSVIYQGWGSAQIIDCILSLHSRKK</sequence>
<reference evidence="2 3" key="1">
    <citation type="journal article" date="2023" name="Hortic Res">
        <title>Pangenome of water caltrop reveals structural variations and asymmetric subgenome divergence after allopolyploidization.</title>
        <authorList>
            <person name="Zhang X."/>
            <person name="Chen Y."/>
            <person name="Wang L."/>
            <person name="Yuan Y."/>
            <person name="Fang M."/>
            <person name="Shi L."/>
            <person name="Lu R."/>
            <person name="Comes H.P."/>
            <person name="Ma Y."/>
            <person name="Chen Y."/>
            <person name="Huang G."/>
            <person name="Zhou Y."/>
            <person name="Zheng Z."/>
            <person name="Qiu Y."/>
        </authorList>
    </citation>
    <scope>NUCLEOTIDE SEQUENCE [LARGE SCALE GENOMIC DNA]</scope>
    <source>
        <strain evidence="2">F231</strain>
    </source>
</reference>
<dbReference type="AlphaFoldDB" id="A0AAN7LV08"/>
<name>A0AAN7LV08_TRANT</name>
<comment type="caution">
    <text evidence="2">The sequence shown here is derived from an EMBL/GenBank/DDBJ whole genome shotgun (WGS) entry which is preliminary data.</text>
</comment>
<evidence type="ECO:0000313" key="2">
    <source>
        <dbReference type="EMBL" id="KAK4793020.1"/>
    </source>
</evidence>